<keyword evidence="1 4" id="KW-0238">DNA-binding</keyword>
<dbReference type="RefSeq" id="WP_041996775.1">
    <property type="nucleotide sequence ID" value="NZ_CDBT01000024.1"/>
</dbReference>
<feature type="domain" description="HTH merR-type" evidence="3">
    <location>
        <begin position="11"/>
        <end position="78"/>
    </location>
</feature>
<dbReference type="InterPro" id="IPR000551">
    <property type="entry name" value="MerR-type_HTH_dom"/>
</dbReference>
<reference evidence="4 5" key="1">
    <citation type="submission" date="2024-09" db="EMBL/GenBank/DDBJ databases">
        <title>Aeromonas strains Genome sequencing and assembly.</title>
        <authorList>
            <person name="Hu X."/>
            <person name="Tang B."/>
        </authorList>
    </citation>
    <scope>NUCLEOTIDE SEQUENCE [LARGE SCALE GENOMIC DNA]</scope>
    <source>
        <strain evidence="4 5">NB23SCDHY001</strain>
    </source>
</reference>
<accession>A0ABW9GJF3</accession>
<name>A0ABW9GJF3_9GAMM</name>
<dbReference type="EMBL" id="JBGXBU010000001">
    <property type="protein sequence ID" value="MFM4891289.1"/>
    <property type="molecule type" value="Genomic_DNA"/>
</dbReference>
<keyword evidence="2" id="KW-0175">Coiled coil</keyword>
<dbReference type="PANTHER" id="PTHR30204">
    <property type="entry name" value="REDOX-CYCLING DRUG-SENSING TRANSCRIPTIONAL ACTIVATOR SOXR"/>
    <property type="match status" value="1"/>
</dbReference>
<dbReference type="CDD" id="cd04776">
    <property type="entry name" value="HTH_GnyR"/>
    <property type="match status" value="1"/>
</dbReference>
<protein>
    <submittedName>
        <fullName evidence="4">MerR family DNA-binding transcriptional regulator</fullName>
    </submittedName>
</protein>
<dbReference type="Proteomes" id="UP001630969">
    <property type="component" value="Unassembled WGS sequence"/>
</dbReference>
<dbReference type="PROSITE" id="PS50937">
    <property type="entry name" value="HTH_MERR_2"/>
    <property type="match status" value="1"/>
</dbReference>
<proteinExistence type="predicted"/>
<evidence type="ECO:0000259" key="3">
    <source>
        <dbReference type="PROSITE" id="PS50937"/>
    </source>
</evidence>
<dbReference type="Pfam" id="PF13411">
    <property type="entry name" value="MerR_1"/>
    <property type="match status" value="1"/>
</dbReference>
<dbReference type="GeneID" id="97218454"/>
<evidence type="ECO:0000256" key="1">
    <source>
        <dbReference type="ARBA" id="ARBA00023125"/>
    </source>
</evidence>
<keyword evidence="5" id="KW-1185">Reference proteome</keyword>
<dbReference type="PANTHER" id="PTHR30204:SF58">
    <property type="entry name" value="HTH-TYPE TRANSCRIPTIONAL REGULATOR YFMP"/>
    <property type="match status" value="1"/>
</dbReference>
<dbReference type="SUPFAM" id="SSF46955">
    <property type="entry name" value="Putative DNA-binding domain"/>
    <property type="match status" value="1"/>
</dbReference>
<dbReference type="InterPro" id="IPR047057">
    <property type="entry name" value="MerR_fam"/>
</dbReference>
<organism evidence="4 5">
    <name type="scientific">Aeromonas bivalvium</name>
    <dbReference type="NCBI Taxonomy" id="440079"/>
    <lineage>
        <taxon>Bacteria</taxon>
        <taxon>Pseudomonadati</taxon>
        <taxon>Pseudomonadota</taxon>
        <taxon>Gammaproteobacteria</taxon>
        <taxon>Aeromonadales</taxon>
        <taxon>Aeromonadaceae</taxon>
        <taxon>Aeromonas</taxon>
    </lineage>
</organism>
<gene>
    <name evidence="4" type="ORF">ACEUDJ_00105</name>
</gene>
<dbReference type="Gene3D" id="1.10.1660.10">
    <property type="match status" value="1"/>
</dbReference>
<dbReference type="GO" id="GO:0003677">
    <property type="term" value="F:DNA binding"/>
    <property type="evidence" value="ECO:0007669"/>
    <property type="project" value="UniProtKB-KW"/>
</dbReference>
<evidence type="ECO:0000313" key="4">
    <source>
        <dbReference type="EMBL" id="MFM4891289.1"/>
    </source>
</evidence>
<dbReference type="InterPro" id="IPR009061">
    <property type="entry name" value="DNA-bd_dom_put_sf"/>
</dbReference>
<dbReference type="SMART" id="SM00422">
    <property type="entry name" value="HTH_MERR"/>
    <property type="match status" value="1"/>
</dbReference>
<feature type="coiled-coil region" evidence="2">
    <location>
        <begin position="96"/>
        <end position="123"/>
    </location>
</feature>
<evidence type="ECO:0000313" key="5">
    <source>
        <dbReference type="Proteomes" id="UP001630969"/>
    </source>
</evidence>
<evidence type="ECO:0000256" key="2">
    <source>
        <dbReference type="SAM" id="Coils"/>
    </source>
</evidence>
<sequence>MPHDHAGKEVTYSISELAQEFDITARTIRYYEDEGLISPTREGQNRIYSHKDKIRLKLTLRGKRLGFSLAEIRELFDMYDTDRSSRTQLLSMVQLIEAKREALRQQQEDIQMVLAELEAAERRCSGALDLLAARDGQPRSQTS</sequence>
<comment type="caution">
    <text evidence="4">The sequence shown here is derived from an EMBL/GenBank/DDBJ whole genome shotgun (WGS) entry which is preliminary data.</text>
</comment>